<dbReference type="Pfam" id="PF13374">
    <property type="entry name" value="TPR_10"/>
    <property type="match status" value="1"/>
</dbReference>
<comment type="caution">
    <text evidence="1">The sequence shown here is derived from an EMBL/GenBank/DDBJ whole genome shotgun (WGS) entry which is preliminary data.</text>
</comment>
<keyword evidence="2" id="KW-1185">Reference proteome</keyword>
<reference evidence="1" key="1">
    <citation type="submission" date="2021-03" db="EMBL/GenBank/DDBJ databases">
        <title>Comparative genomics and phylogenomic investigation of the class Geoglossomycetes provide insights into ecological specialization and systematics.</title>
        <authorList>
            <person name="Melie T."/>
            <person name="Pirro S."/>
            <person name="Miller A.N."/>
            <person name="Quandt A."/>
        </authorList>
    </citation>
    <scope>NUCLEOTIDE SEQUENCE</scope>
    <source>
        <strain evidence="1">GBOQ0MN5Z8</strain>
    </source>
</reference>
<dbReference type="EMBL" id="JAGHQL010000142">
    <property type="protein sequence ID" value="KAH0537508.1"/>
    <property type="molecule type" value="Genomic_DNA"/>
</dbReference>
<dbReference type="Proteomes" id="UP000698800">
    <property type="component" value="Unassembled WGS sequence"/>
</dbReference>
<dbReference type="PANTHER" id="PTHR33112:SF16">
    <property type="entry name" value="HETEROKARYON INCOMPATIBILITY DOMAIN-CONTAINING PROTEIN"/>
    <property type="match status" value="1"/>
</dbReference>
<evidence type="ECO:0000313" key="2">
    <source>
        <dbReference type="Proteomes" id="UP000698800"/>
    </source>
</evidence>
<dbReference type="PANTHER" id="PTHR33112">
    <property type="entry name" value="DOMAIN PROTEIN, PUTATIVE-RELATED"/>
    <property type="match status" value="1"/>
</dbReference>
<dbReference type="InterPro" id="IPR011990">
    <property type="entry name" value="TPR-like_helical_dom_sf"/>
</dbReference>
<organism evidence="1 2">
    <name type="scientific">Glutinoglossum americanum</name>
    <dbReference type="NCBI Taxonomy" id="1670608"/>
    <lineage>
        <taxon>Eukaryota</taxon>
        <taxon>Fungi</taxon>
        <taxon>Dikarya</taxon>
        <taxon>Ascomycota</taxon>
        <taxon>Pezizomycotina</taxon>
        <taxon>Geoglossomycetes</taxon>
        <taxon>Geoglossales</taxon>
        <taxon>Geoglossaceae</taxon>
        <taxon>Glutinoglossum</taxon>
    </lineage>
</organism>
<dbReference type="Gene3D" id="1.25.40.10">
    <property type="entry name" value="Tetratricopeptide repeat domain"/>
    <property type="match status" value="1"/>
</dbReference>
<protein>
    <recommendedName>
        <fullName evidence="3">Heterokaryon incompatibility domain-containing protein</fullName>
    </recommendedName>
</protein>
<proteinExistence type="predicted"/>
<sequence length="734" mass="82257">MKRKLFFRKPWMDARKYLAMEAMGLRAASFLADHLLDGCHQTGEAKALIRTTIKLRQRTLGPQHPDDYVRTHGGEFQSARSDCEDALSSFQKIFEHEHPATENCAEDLQEIIEAKLKASNEDSLAMAYPPLNTADRVAISQQVGSSLGHTSLPGTAGGLAPPVGSEAVRVTEYQSKPHSPHACSQCRKITLDALLKARATVLDNPEGMKTISAGQSDRPLALSFRNPSESSQACPSCRLILGHLAESKSDLSLEFRVVVRKNDNERFEYIDVVYDLNDETPLDRILTYAMPDDKQDWLQEAPRMGSIYEKSYVMPAAAAAADGSLGLFAPLQNDEIDVRFKEVKDGPLNSRGWVLRERLLSRRTTHFAVTQVYWKCGKSYEAQDQSTHNLLQDSSSRGLQLLDALRKFTLQGYTGSIVPANKPESYSDEPSLPSRYGLAFGLQECWRSIAVAYSKCGLTPSSDKLPALLGLAAKTKEITSLRYSHGHWFDCSVNTTVGLLWSPRKKPMDGPLDHHAPSWSWAALDGEIEFLLGDLDVTRLNEKPSDLKIQEEILSTVFRPANSTSLLLTRLVKASTRLYCGPDPRSRFYRTGGAFNEYDWYRTSVDVQTATGDQPERTSEFHARTYPNADRLSFDSDSGYVYVSLPASEPEPPPGIRWVCFDCVDNEPEQFDQMYACTRQFEGRNRAKMPRYLAITVTKRPTPHGELQYRRVGVAQVHKKDWIQDGRTQSITLV</sequence>
<evidence type="ECO:0000313" key="1">
    <source>
        <dbReference type="EMBL" id="KAH0537508.1"/>
    </source>
</evidence>
<evidence type="ECO:0008006" key="3">
    <source>
        <dbReference type="Google" id="ProtNLM"/>
    </source>
</evidence>
<dbReference type="AlphaFoldDB" id="A0A9P8L1L2"/>
<name>A0A9P8L1L2_9PEZI</name>
<gene>
    <name evidence="1" type="ORF">FGG08_005683</name>
</gene>
<dbReference type="OrthoDB" id="47007at2759"/>
<accession>A0A9P8L1L2</accession>